<keyword evidence="2" id="KW-0479">Metal-binding</keyword>
<dbReference type="GO" id="GO:0004497">
    <property type="term" value="F:monooxygenase activity"/>
    <property type="evidence" value="ECO:0007669"/>
    <property type="project" value="InterPro"/>
</dbReference>
<proteinExistence type="inferred from homology"/>
<dbReference type="Proteomes" id="UP000054166">
    <property type="component" value="Unassembled WGS sequence"/>
</dbReference>
<evidence type="ECO:0000313" key="6">
    <source>
        <dbReference type="Proteomes" id="UP000054166"/>
    </source>
</evidence>
<comment type="similarity">
    <text evidence="1">Belongs to the cytochrome P450 family.</text>
</comment>
<dbReference type="GO" id="GO:0005506">
    <property type="term" value="F:iron ion binding"/>
    <property type="evidence" value="ECO:0007669"/>
    <property type="project" value="InterPro"/>
</dbReference>
<reference evidence="5 6" key="1">
    <citation type="submission" date="2014-04" db="EMBL/GenBank/DDBJ databases">
        <authorList>
            <consortium name="DOE Joint Genome Institute"/>
            <person name="Kuo A."/>
            <person name="Tarkka M."/>
            <person name="Buscot F."/>
            <person name="Kohler A."/>
            <person name="Nagy L.G."/>
            <person name="Floudas D."/>
            <person name="Copeland A."/>
            <person name="Barry K.W."/>
            <person name="Cichocki N."/>
            <person name="Veneault-Fourrey C."/>
            <person name="LaButti K."/>
            <person name="Lindquist E.A."/>
            <person name="Lipzen A."/>
            <person name="Lundell T."/>
            <person name="Morin E."/>
            <person name="Murat C."/>
            <person name="Sun H."/>
            <person name="Tunlid A."/>
            <person name="Henrissat B."/>
            <person name="Grigoriev I.V."/>
            <person name="Hibbett D.S."/>
            <person name="Martin F."/>
            <person name="Nordberg H.P."/>
            <person name="Cantor M.N."/>
            <person name="Hua S.X."/>
        </authorList>
    </citation>
    <scope>NUCLEOTIDE SEQUENCE [LARGE SCALE GENOMIC DNA]</scope>
    <source>
        <strain evidence="5 6">F 1598</strain>
    </source>
</reference>
<name>A0A0C3AKM4_PILCF</name>
<dbReference type="InterPro" id="IPR036396">
    <property type="entry name" value="Cyt_P450_sf"/>
</dbReference>
<organism evidence="5 6">
    <name type="scientific">Piloderma croceum (strain F 1598)</name>
    <dbReference type="NCBI Taxonomy" id="765440"/>
    <lineage>
        <taxon>Eukaryota</taxon>
        <taxon>Fungi</taxon>
        <taxon>Dikarya</taxon>
        <taxon>Basidiomycota</taxon>
        <taxon>Agaricomycotina</taxon>
        <taxon>Agaricomycetes</taxon>
        <taxon>Agaricomycetidae</taxon>
        <taxon>Atheliales</taxon>
        <taxon>Atheliaceae</taxon>
        <taxon>Piloderma</taxon>
    </lineage>
</organism>
<dbReference type="Gene3D" id="1.10.630.10">
    <property type="entry name" value="Cytochrome P450"/>
    <property type="match status" value="1"/>
</dbReference>
<keyword evidence="6" id="KW-1185">Reference proteome</keyword>
<evidence type="ECO:0000256" key="2">
    <source>
        <dbReference type="ARBA" id="ARBA00022723"/>
    </source>
</evidence>
<dbReference type="OrthoDB" id="1470350at2759"/>
<dbReference type="GO" id="GO:0016705">
    <property type="term" value="F:oxidoreductase activity, acting on paired donors, with incorporation or reduction of molecular oxygen"/>
    <property type="evidence" value="ECO:0007669"/>
    <property type="project" value="InterPro"/>
</dbReference>
<reference evidence="6" key="2">
    <citation type="submission" date="2015-01" db="EMBL/GenBank/DDBJ databases">
        <title>Evolutionary Origins and Diversification of the Mycorrhizal Mutualists.</title>
        <authorList>
            <consortium name="DOE Joint Genome Institute"/>
            <consortium name="Mycorrhizal Genomics Consortium"/>
            <person name="Kohler A."/>
            <person name="Kuo A."/>
            <person name="Nagy L.G."/>
            <person name="Floudas D."/>
            <person name="Copeland A."/>
            <person name="Barry K.W."/>
            <person name="Cichocki N."/>
            <person name="Veneault-Fourrey C."/>
            <person name="LaButti K."/>
            <person name="Lindquist E.A."/>
            <person name="Lipzen A."/>
            <person name="Lundell T."/>
            <person name="Morin E."/>
            <person name="Murat C."/>
            <person name="Riley R."/>
            <person name="Ohm R."/>
            <person name="Sun H."/>
            <person name="Tunlid A."/>
            <person name="Henrissat B."/>
            <person name="Grigoriev I.V."/>
            <person name="Hibbett D.S."/>
            <person name="Martin F."/>
        </authorList>
    </citation>
    <scope>NUCLEOTIDE SEQUENCE [LARGE SCALE GENOMIC DNA]</scope>
    <source>
        <strain evidence="6">F 1598</strain>
    </source>
</reference>
<dbReference type="GO" id="GO:0020037">
    <property type="term" value="F:heme binding"/>
    <property type="evidence" value="ECO:0007669"/>
    <property type="project" value="InterPro"/>
</dbReference>
<evidence type="ECO:0000256" key="3">
    <source>
        <dbReference type="ARBA" id="ARBA00023002"/>
    </source>
</evidence>
<evidence type="ECO:0000256" key="1">
    <source>
        <dbReference type="ARBA" id="ARBA00010617"/>
    </source>
</evidence>
<keyword evidence="3" id="KW-0560">Oxidoreductase</keyword>
<dbReference type="EMBL" id="KN833060">
    <property type="protein sequence ID" value="KIM74463.1"/>
    <property type="molecule type" value="Genomic_DNA"/>
</dbReference>
<dbReference type="AlphaFoldDB" id="A0A0C3AKM4"/>
<dbReference type="InterPro" id="IPR001128">
    <property type="entry name" value="Cyt_P450"/>
</dbReference>
<evidence type="ECO:0000256" key="4">
    <source>
        <dbReference type="ARBA" id="ARBA00023004"/>
    </source>
</evidence>
<accession>A0A0C3AKM4</accession>
<dbReference type="Pfam" id="PF00067">
    <property type="entry name" value="p450"/>
    <property type="match status" value="1"/>
</dbReference>
<evidence type="ECO:0000313" key="5">
    <source>
        <dbReference type="EMBL" id="KIM74463.1"/>
    </source>
</evidence>
<dbReference type="InParanoid" id="A0A0C3AKM4"/>
<protein>
    <recommendedName>
        <fullName evidence="7">Cytochrome P450</fullName>
    </recommendedName>
</protein>
<dbReference type="HOGENOM" id="CLU_001570_5_11_1"/>
<evidence type="ECO:0008006" key="7">
    <source>
        <dbReference type="Google" id="ProtNLM"/>
    </source>
</evidence>
<gene>
    <name evidence="5" type="ORF">PILCRDRAFT_828166</name>
</gene>
<sequence length="147" mass="16411">MRVDDIIPLSAPIKTADNKTVDCISVAAGQVVSIPIRSINRSHQFWGPDAKEFKPERRMEGGIQGDANEIQAHRHLLSFVDGPKMCLGKPFALAIFKATLSVLIRNYVFKLQDGLDTKVEVGRVIRQRPKVVGEEECCTPLCIRRVE</sequence>
<dbReference type="PANTHER" id="PTHR24296">
    <property type="entry name" value="CYTOCHROME P450"/>
    <property type="match status" value="1"/>
</dbReference>
<dbReference type="SUPFAM" id="SSF48264">
    <property type="entry name" value="Cytochrome P450"/>
    <property type="match status" value="1"/>
</dbReference>
<dbReference type="STRING" id="765440.A0A0C3AKM4"/>
<keyword evidence="4" id="KW-0408">Iron</keyword>